<dbReference type="RefSeq" id="WP_125448081.1">
    <property type="nucleotide sequence ID" value="NZ_RJNH01000013.1"/>
</dbReference>
<dbReference type="EMBL" id="RJNH01000013">
    <property type="protein sequence ID" value="RSI59636.1"/>
    <property type="molecule type" value="Genomic_DNA"/>
</dbReference>
<dbReference type="InterPro" id="IPR052933">
    <property type="entry name" value="DNA_Protect_Modify"/>
</dbReference>
<dbReference type="Proteomes" id="UP000278653">
    <property type="component" value="Unassembled WGS sequence"/>
</dbReference>
<dbReference type="InterPro" id="IPR006935">
    <property type="entry name" value="Helicase/UvrB_N"/>
</dbReference>
<evidence type="ECO:0000313" key="4">
    <source>
        <dbReference type="EMBL" id="RSI59636.1"/>
    </source>
</evidence>
<evidence type="ECO:0000256" key="2">
    <source>
        <dbReference type="SAM" id="Coils"/>
    </source>
</evidence>
<protein>
    <submittedName>
        <fullName evidence="4">RNA polymerase-associated protein RapA</fullName>
    </submittedName>
</protein>
<dbReference type="PANTHER" id="PTHR41313:SF1">
    <property type="entry name" value="DNA METHYLASE ADENINE-SPECIFIC DOMAIN-CONTAINING PROTEIN"/>
    <property type="match status" value="1"/>
</dbReference>
<comment type="caution">
    <text evidence="4">The sequence shown here is derived from an EMBL/GenBank/DDBJ whole genome shotgun (WGS) entry which is preliminary data.</text>
</comment>
<dbReference type="GO" id="GO:0009432">
    <property type="term" value="P:SOS response"/>
    <property type="evidence" value="ECO:0007669"/>
    <property type="project" value="UniProtKB-KW"/>
</dbReference>
<name>A0A428B8H4_STRMT</name>
<proteinExistence type="predicted"/>
<feature type="domain" description="Helicase C-terminal" evidence="3">
    <location>
        <begin position="1261"/>
        <end position="1426"/>
    </location>
</feature>
<sequence length="1782" mass="203136">MTNTNFNFKGFNFPKTDAEKVRANVEAVALVKELEKTQQQATADQQEVLAKYVGWGGLANVFFDRYTGKFEEERTRLENLVTQEEYRSMEHSSLTAYYTDTRIAEEMWDYLIKNGFKGGNILDPSMATGIFFGTMPKEIQEKSTLVGVELDTISGQIAKQLFPEATILIQGFETVEFDGKPFDLIMTNVPFSEFRIADMNYDKPYVIHDYFLRKSVDLLHENGVIGFVTSMGTANKRSNSILKEIKDEVAFLGGVRLPSSAFKELAGTTVSSDILFFEKDRLKTKSSNDIFFEEVIRSSLDEEGRIFINPYFEENQVLGKYEVRHFNGATLSVKPNKDSDLFLDIKEGLSTIYAPTFAGYSLAEVTIASKEKFQSSVRPYEYGFEDGRVVYHNGRETRALSKGAELTFYQDEDGNFVSWDKKHSSSVIEEFEALRQEDESVITSTYISSQPSVRGANKGLYKGVYFYEKPLEDKEIARVKGMIAIKEAYQSVIDIQSTDDYDIEEFQNLLMALNGTYDKFVKEHGYVNTPVNTRLFERDDRFPLIASLEEEALDDNDSTKVVFEKAKAFFEPTIRPKKSLEQVDSAEKALSISLSEGRGVDLDFMLTLYPAKNKELLLAEIYNEVAPNIKKYIGQGIFEWELKTSFLSGDVVTKKELLELLVDKKDTKADWEHYLSLINEVVPEPITMVDMEFNIGSMWIPNCVLGKFAYQILGGYEVSLDYAKNAVATSKIGRGLTTPFVKEVEYSAANIRLGLRAEGAGVYSRGHAIFERLLGSNQPTIEKTITDDDGKEKKVVNEVATAELREVERKMQKLFLEFVENHEDVKELVETTFNKRFNRIVNKQYDGSHLHIEGLAQGYELRPHQLNAVQRILEDKRALLAHEVGTGKTLTMVSAGFKLKELGLINKPLYVVPSSLTAQFGQEILRFYPTKKVFVTSERDFEKSRRKLFISRIASNNYDAIVIGHSQFEKIKVSEERQRAFYQDRLDEIRSIMDLAESEQDRVTFKQSVRTEARLAKQIEKLDEGKLSKTDSFVEFEQLGIDFLFVDESHRYKNVRPVTNLGNVAGIGNTTAQKNMDMEMKVRAIQEEHNGTNIVFATGTPVSNSISEMYVMMNYIQPDILSEYGMDNFDAWVGAFGVIENNLEINTTGDKFISRKRFTKFTNLPELMNLYKRTTDIQMTEDLDLPVPDVERIAVKSEMTYSQTDKLGELVERTDKIKTGSVDPSVDNMLKITSEARKLATDMRLLDTSCTLADNNKIMQVVDNVFKIYQRETINRGTQMIFSDIGTPSTDGFSIYSELKNLLVERGVPEEEIAFIHDAKNKDAKLQLQRKMNAGEVRILLASTEKGGTGLNVQRRMKAVHHIDVPWKPSDIIQRNGRIVRQGNLYNRVQIYYYITTGSFDNYLWQIQETKLRYISQIMTSKTPVRSASDIDEQAMTASDFKAIATGNPFLKMRIELENEFDLLSKRKVAWKRDFELSQKSVKSAQERIEATNRQLAKIDMDIEQAKATKKEEFTIGEEKIVKNPFVMEFPDGYTTDSTTKAGNQLAYNMQYNLSETPKFVTLAKYRGFELKARTLDAPYRQGQALDLKVVGKNMYTVELDFTSPVGTIQRINSVIDSLDKTKIRLEQLVKNQQLIIDKGVADSVFADENRLAYVKAKYNVLLPLLEQEASVEEIEKALEEFSKQNGSEDSSVNVLEKYLEASQDDVEEIQLLEPQTETVEVPIEEESERPEREEDNSDKLKLALQFLADAELFLVQTEEPTEVVTYSQETTVTICEQLELF</sequence>
<gene>
    <name evidence="4" type="primary">rapA</name>
    <name evidence="4" type="ORF">D8865_09185</name>
</gene>
<evidence type="ECO:0000313" key="5">
    <source>
        <dbReference type="Proteomes" id="UP000278653"/>
    </source>
</evidence>
<feature type="coiled-coil region" evidence="2">
    <location>
        <begin position="20"/>
        <end position="51"/>
    </location>
</feature>
<dbReference type="GO" id="GO:0016787">
    <property type="term" value="F:hydrolase activity"/>
    <property type="evidence" value="ECO:0007669"/>
    <property type="project" value="InterPro"/>
</dbReference>
<dbReference type="InterPro" id="IPR001650">
    <property type="entry name" value="Helicase_C-like"/>
</dbReference>
<dbReference type="PRINTS" id="PR00507">
    <property type="entry name" value="N12N6MTFRASE"/>
</dbReference>
<dbReference type="InterPro" id="IPR027417">
    <property type="entry name" value="P-loop_NTPase"/>
</dbReference>
<evidence type="ECO:0000259" key="3">
    <source>
        <dbReference type="PROSITE" id="PS51194"/>
    </source>
</evidence>
<dbReference type="Pfam" id="PF00271">
    <property type="entry name" value="Helicase_C"/>
    <property type="match status" value="1"/>
</dbReference>
<dbReference type="GO" id="GO:0003677">
    <property type="term" value="F:DNA binding"/>
    <property type="evidence" value="ECO:0007669"/>
    <property type="project" value="InterPro"/>
</dbReference>
<dbReference type="Pfam" id="PF04851">
    <property type="entry name" value="ResIII"/>
    <property type="match status" value="1"/>
</dbReference>
<dbReference type="Gene3D" id="3.40.50.150">
    <property type="entry name" value="Vaccinia Virus protein VP39"/>
    <property type="match status" value="1"/>
</dbReference>
<reference evidence="4 5" key="1">
    <citation type="submission" date="2018-11" db="EMBL/GenBank/DDBJ databases">
        <title>Species Designations Belie Phenotypic and Genotypic Heterogeneity in Oral Streptococci.</title>
        <authorList>
            <person name="Velsko I."/>
        </authorList>
    </citation>
    <scope>NUCLEOTIDE SEQUENCE [LARGE SCALE GENOMIC DNA]</scope>
    <source>
        <strain evidence="4 5">BCC15</strain>
    </source>
</reference>
<dbReference type="InterPro" id="IPR014001">
    <property type="entry name" value="Helicase_ATP-bd"/>
</dbReference>
<keyword evidence="1" id="KW-0227">DNA damage</keyword>
<organism evidence="4 5">
    <name type="scientific">Streptococcus mitis</name>
    <dbReference type="NCBI Taxonomy" id="28037"/>
    <lineage>
        <taxon>Bacteria</taxon>
        <taxon>Bacillati</taxon>
        <taxon>Bacillota</taxon>
        <taxon>Bacilli</taxon>
        <taxon>Lactobacillales</taxon>
        <taxon>Streptococcaceae</taxon>
        <taxon>Streptococcus</taxon>
        <taxon>Streptococcus mitis group</taxon>
    </lineage>
</organism>
<dbReference type="PANTHER" id="PTHR41313">
    <property type="entry name" value="ADENINE-SPECIFIC METHYLTRANSFERASE"/>
    <property type="match status" value="1"/>
</dbReference>
<dbReference type="SUPFAM" id="SSF52540">
    <property type="entry name" value="P-loop containing nucleoside triphosphate hydrolases"/>
    <property type="match status" value="2"/>
</dbReference>
<accession>A0A428B8H4</accession>
<dbReference type="SUPFAM" id="SSF53335">
    <property type="entry name" value="S-adenosyl-L-methionine-dependent methyltransferases"/>
    <property type="match status" value="1"/>
</dbReference>
<dbReference type="Gene3D" id="3.40.50.300">
    <property type="entry name" value="P-loop containing nucleotide triphosphate hydrolases"/>
    <property type="match status" value="2"/>
</dbReference>
<dbReference type="SMART" id="SM00487">
    <property type="entry name" value="DEXDc"/>
    <property type="match status" value="1"/>
</dbReference>
<keyword evidence="2" id="KW-0175">Coiled coil</keyword>
<dbReference type="PROSITE" id="PS51194">
    <property type="entry name" value="HELICASE_CTER"/>
    <property type="match status" value="1"/>
</dbReference>
<dbReference type="InterPro" id="IPR029063">
    <property type="entry name" value="SAM-dependent_MTases_sf"/>
</dbReference>
<feature type="coiled-coil region" evidence="2">
    <location>
        <begin position="1482"/>
        <end position="1509"/>
    </location>
</feature>
<keyword evidence="1" id="KW-0742">SOS response</keyword>
<evidence type="ECO:0000256" key="1">
    <source>
        <dbReference type="ARBA" id="ARBA00023236"/>
    </source>
</evidence>
<dbReference type="GO" id="GO:0005524">
    <property type="term" value="F:ATP binding"/>
    <property type="evidence" value="ECO:0007669"/>
    <property type="project" value="InterPro"/>
</dbReference>
<dbReference type="SMART" id="SM00490">
    <property type="entry name" value="HELICc"/>
    <property type="match status" value="1"/>
</dbReference>